<proteinExistence type="predicted"/>
<evidence type="ECO:0000313" key="1">
    <source>
        <dbReference type="EMBL" id="EPG72435.1"/>
    </source>
</evidence>
<reference evidence="1" key="1">
    <citation type="submission" date="2013-04" db="EMBL/GenBank/DDBJ databases">
        <authorList>
            <person name="Harkins D.M."/>
            <person name="Durkin A.S."/>
            <person name="Selengut J.D."/>
            <person name="Sanka R."/>
            <person name="DePew J."/>
            <person name="Purushe J."/>
            <person name="Ahmed A."/>
            <person name="van der Linden H."/>
            <person name="Goris M.G.A."/>
            <person name="Hartskeerl R.A."/>
            <person name="Vinetz J.M."/>
            <person name="Sutton G.G."/>
            <person name="Nelson W.C."/>
            <person name="Fouts D.E."/>
        </authorList>
    </citation>
    <scope>NUCLEOTIDE SEQUENCE [LARGE SCALE GENOMIC DNA]</scope>
    <source>
        <strain evidence="1">BUT 6</strain>
    </source>
</reference>
<dbReference type="STRING" id="1193011.LEP1GSC058_0201"/>
<dbReference type="AlphaFoldDB" id="S3V7P3"/>
<comment type="caution">
    <text evidence="1">The sequence shown here is derived from an EMBL/GenBank/DDBJ whole genome shotgun (WGS) entry which is preliminary data.</text>
</comment>
<organism evidence="1 2">
    <name type="scientific">Leptospira fainei serovar Hurstbridge str. BUT 6</name>
    <dbReference type="NCBI Taxonomy" id="1193011"/>
    <lineage>
        <taxon>Bacteria</taxon>
        <taxon>Pseudomonadati</taxon>
        <taxon>Spirochaetota</taxon>
        <taxon>Spirochaetia</taxon>
        <taxon>Leptospirales</taxon>
        <taxon>Leptospiraceae</taxon>
        <taxon>Leptospira</taxon>
    </lineage>
</organism>
<keyword evidence="2" id="KW-1185">Reference proteome</keyword>
<dbReference type="EMBL" id="AKWZ02000012">
    <property type="protein sequence ID" value="EPG72435.1"/>
    <property type="molecule type" value="Genomic_DNA"/>
</dbReference>
<accession>S3V7P3</accession>
<evidence type="ECO:0000313" key="2">
    <source>
        <dbReference type="Proteomes" id="UP000014540"/>
    </source>
</evidence>
<sequence>MVLYELVKKKAKQEKDSLIDVAKEAVKCCTKAKRAGKSLTGRNFYAEKFNLLKAKAHHHLEIFNKSDQFKTIKKESLQKIVNAIELIFDLETNSKDRNRSVNELDFIYKSEISKLLLANSDAKKTEFTLSDSFIPSELFNNTRSYIERVAKQACGSYEVGFYDASAVMFRRLLETLIIECFEKYSIGNKIKNGNGDYFYLKDLISAFLSENSWSVSRNSKTALPKLKEIGDLSAHSRRYNATLPDLNNIRSDLRVVIEELLHVSGLKD</sequence>
<gene>
    <name evidence="1" type="ORF">LEP1GSC058_0201</name>
</gene>
<dbReference type="Proteomes" id="UP000014540">
    <property type="component" value="Unassembled WGS sequence"/>
</dbReference>
<name>S3V7P3_9LEPT</name>
<protein>
    <submittedName>
        <fullName evidence="1">PF13643 domain protein</fullName>
    </submittedName>
</protein>